<dbReference type="EMBL" id="JAUZQC010000006">
    <property type="protein sequence ID" value="KAK5870190.1"/>
    <property type="molecule type" value="Genomic_DNA"/>
</dbReference>
<accession>A0AAN7Y1T9</accession>
<keyword evidence="2" id="KW-1185">Reference proteome</keyword>
<dbReference type="AlphaFoldDB" id="A0AAN7Y1T9"/>
<gene>
    <name evidence="1" type="ORF">PBY51_024845</name>
</gene>
<protein>
    <submittedName>
        <fullName evidence="1">Uncharacterized protein</fullName>
    </submittedName>
</protein>
<evidence type="ECO:0000313" key="1">
    <source>
        <dbReference type="EMBL" id="KAK5870190.1"/>
    </source>
</evidence>
<reference evidence="1 2" key="2">
    <citation type="journal article" date="2023" name="Mol. Biol. Evol.">
        <title>Genomics of Secondarily Temperate Adaptation in the Only Non-Antarctic Icefish.</title>
        <authorList>
            <person name="Rivera-Colon A.G."/>
            <person name="Rayamajhi N."/>
            <person name="Minhas B.F."/>
            <person name="Madrigal G."/>
            <person name="Bilyk K.T."/>
            <person name="Yoon V."/>
            <person name="Hune M."/>
            <person name="Gregory S."/>
            <person name="Cheng C.H.C."/>
            <person name="Catchen J.M."/>
        </authorList>
    </citation>
    <scope>NUCLEOTIDE SEQUENCE [LARGE SCALE GENOMIC DNA]</scope>
    <source>
        <strain evidence="1">JMC-PN-2008</strain>
    </source>
</reference>
<evidence type="ECO:0000313" key="2">
    <source>
        <dbReference type="Proteomes" id="UP001346869"/>
    </source>
</evidence>
<organism evidence="1 2">
    <name type="scientific">Eleginops maclovinus</name>
    <name type="common">Patagonian blennie</name>
    <name type="synonym">Eleginus maclovinus</name>
    <dbReference type="NCBI Taxonomy" id="56733"/>
    <lineage>
        <taxon>Eukaryota</taxon>
        <taxon>Metazoa</taxon>
        <taxon>Chordata</taxon>
        <taxon>Craniata</taxon>
        <taxon>Vertebrata</taxon>
        <taxon>Euteleostomi</taxon>
        <taxon>Actinopterygii</taxon>
        <taxon>Neopterygii</taxon>
        <taxon>Teleostei</taxon>
        <taxon>Neoteleostei</taxon>
        <taxon>Acanthomorphata</taxon>
        <taxon>Eupercaria</taxon>
        <taxon>Perciformes</taxon>
        <taxon>Notothenioidei</taxon>
        <taxon>Eleginopidae</taxon>
        <taxon>Eleginops</taxon>
    </lineage>
</organism>
<comment type="caution">
    <text evidence="1">The sequence shown here is derived from an EMBL/GenBank/DDBJ whole genome shotgun (WGS) entry which is preliminary data.</text>
</comment>
<name>A0AAN7Y1T9_ELEMC</name>
<proteinExistence type="predicted"/>
<dbReference type="Proteomes" id="UP001346869">
    <property type="component" value="Unassembled WGS sequence"/>
</dbReference>
<sequence length="68" mass="7440">MHRLVSTTGGLQTPEAPARLQRFVGPAVYSHSLHFWSFISSPSRLGGFLSLSPRFCASQFGVRTAEGF</sequence>
<reference evidence="1 2" key="1">
    <citation type="journal article" date="2023" name="Genes (Basel)">
        <title>Chromosome-Level Genome Assembly and Circadian Gene Repertoire of the Patagonia Blennie Eleginops maclovinus-The Closest Ancestral Proxy of Antarctic Cryonotothenioids.</title>
        <authorList>
            <person name="Cheng C.C."/>
            <person name="Rivera-Colon A.G."/>
            <person name="Minhas B.F."/>
            <person name="Wilson L."/>
            <person name="Rayamajhi N."/>
            <person name="Vargas-Chacoff L."/>
            <person name="Catchen J.M."/>
        </authorList>
    </citation>
    <scope>NUCLEOTIDE SEQUENCE [LARGE SCALE GENOMIC DNA]</scope>
    <source>
        <strain evidence="1">JMC-PN-2008</strain>
    </source>
</reference>